<dbReference type="PANTHER" id="PTHR34982">
    <property type="entry name" value="YOP PROTEINS TRANSLOCATION PROTEIN L"/>
    <property type="match status" value="1"/>
</dbReference>
<protein>
    <recommendedName>
        <fullName evidence="3">Flagellar assembly protein FliH</fullName>
    </recommendedName>
</protein>
<dbReference type="NCBIfam" id="NF005196">
    <property type="entry name" value="PRK06669.1-1"/>
    <property type="match status" value="1"/>
</dbReference>
<evidence type="ECO:0000313" key="11">
    <source>
        <dbReference type="Proteomes" id="UP000509246"/>
    </source>
</evidence>
<reference evidence="10 11" key="1">
    <citation type="submission" date="2020-05" db="EMBL/GenBank/DDBJ databases">
        <title>Complete genome sequencing of Campylobacter and Arcobacter type strains.</title>
        <authorList>
            <person name="Miller W.G."/>
            <person name="Yee E."/>
        </authorList>
    </citation>
    <scope>NUCLEOTIDE SEQUENCE [LARGE SCALE GENOMIC DNA]</scope>
    <source>
        <strain evidence="10 11">CCUG 73571</strain>
    </source>
</reference>
<dbReference type="InterPro" id="IPR051472">
    <property type="entry name" value="T3SS_Stator/FliH"/>
</dbReference>
<evidence type="ECO:0000256" key="7">
    <source>
        <dbReference type="ARBA" id="ARBA00023225"/>
    </source>
</evidence>
<evidence type="ECO:0000256" key="1">
    <source>
        <dbReference type="ARBA" id="ARBA00003041"/>
    </source>
</evidence>
<dbReference type="AlphaFoldDB" id="A0A7L5HZ86"/>
<keyword evidence="8" id="KW-0175">Coiled coil</keyword>
<keyword evidence="4" id="KW-0813">Transport</keyword>
<dbReference type="KEGG" id="carm:CARM_1383"/>
<dbReference type="GO" id="GO:0015031">
    <property type="term" value="P:protein transport"/>
    <property type="evidence" value="ECO:0007669"/>
    <property type="project" value="UniProtKB-KW"/>
</dbReference>
<proteinExistence type="inferred from homology"/>
<keyword evidence="10" id="KW-0282">Flagellum</keyword>
<evidence type="ECO:0000259" key="9">
    <source>
        <dbReference type="Pfam" id="PF02108"/>
    </source>
</evidence>
<feature type="coiled-coil region" evidence="8">
    <location>
        <begin position="126"/>
        <end position="171"/>
    </location>
</feature>
<comment type="similarity">
    <text evidence="2">Belongs to the FliH family.</text>
</comment>
<evidence type="ECO:0000256" key="5">
    <source>
        <dbReference type="ARBA" id="ARBA00022795"/>
    </source>
</evidence>
<name>A0A7L5HZ86_9BACT</name>
<dbReference type="EMBL" id="CP053825">
    <property type="protein sequence ID" value="QKF80276.1"/>
    <property type="molecule type" value="Genomic_DNA"/>
</dbReference>
<accession>A0A7L5HZ86</accession>
<dbReference type="GO" id="GO:0044781">
    <property type="term" value="P:bacterial-type flagellum organization"/>
    <property type="evidence" value="ECO:0007669"/>
    <property type="project" value="UniProtKB-KW"/>
</dbReference>
<dbReference type="GO" id="GO:0005829">
    <property type="term" value="C:cytosol"/>
    <property type="evidence" value="ECO:0007669"/>
    <property type="project" value="TreeGrafter"/>
</dbReference>
<dbReference type="Proteomes" id="UP000509246">
    <property type="component" value="Chromosome"/>
</dbReference>
<keyword evidence="6" id="KW-0653">Protein transport</keyword>
<evidence type="ECO:0000256" key="8">
    <source>
        <dbReference type="SAM" id="Coils"/>
    </source>
</evidence>
<evidence type="ECO:0000313" key="10">
    <source>
        <dbReference type="EMBL" id="QKF80276.1"/>
    </source>
</evidence>
<dbReference type="InterPro" id="IPR018035">
    <property type="entry name" value="Flagellar_FliH/T3SS_HrpE"/>
</dbReference>
<keyword evidence="7" id="KW-1006">Bacterial flagellum protein export</keyword>
<keyword evidence="10" id="KW-0969">Cilium</keyword>
<dbReference type="PANTHER" id="PTHR34982:SF1">
    <property type="entry name" value="FLAGELLAR ASSEMBLY PROTEIN FLIH"/>
    <property type="match status" value="1"/>
</dbReference>
<keyword evidence="11" id="KW-1185">Reference proteome</keyword>
<keyword evidence="5" id="KW-1005">Bacterial flagellum biogenesis</keyword>
<gene>
    <name evidence="10" type="primary">fliH</name>
    <name evidence="10" type="ORF">CARM_1383</name>
</gene>
<keyword evidence="10" id="KW-0966">Cell projection</keyword>
<dbReference type="Pfam" id="PF02108">
    <property type="entry name" value="FliH"/>
    <property type="match status" value="1"/>
</dbReference>
<evidence type="ECO:0000256" key="4">
    <source>
        <dbReference type="ARBA" id="ARBA00022448"/>
    </source>
</evidence>
<evidence type="ECO:0000256" key="2">
    <source>
        <dbReference type="ARBA" id="ARBA00006602"/>
    </source>
</evidence>
<evidence type="ECO:0000256" key="6">
    <source>
        <dbReference type="ARBA" id="ARBA00022927"/>
    </source>
</evidence>
<organism evidence="10 11">
    <name type="scientific">Campylobacter armoricus</name>
    <dbReference type="NCBI Taxonomy" id="2505970"/>
    <lineage>
        <taxon>Bacteria</taxon>
        <taxon>Pseudomonadati</taxon>
        <taxon>Campylobacterota</taxon>
        <taxon>Epsilonproteobacteria</taxon>
        <taxon>Campylobacterales</taxon>
        <taxon>Campylobacteraceae</taxon>
        <taxon>Campylobacter</taxon>
    </lineage>
</organism>
<sequence>MSKIMAKLTNVISTNNIASHVVEGYHFKVMSEMNSNEELNQEENQQSSQSLPIQNNVTTEDLSVVENQVQTAQPQIQPDFVEDLLKKTDEMSGNIIKLQMQIESQEAEFSNRLNTELEHAKEKYIKEGYEDAQKKFESELEDLKEKYLKSIEKLENTIQTLNEFLSKNEKELADTAVIIAKEVIAKELEENSSLIALNLAKELMNELKSATKIELKLNPNDFEYVKTNLQEQNNIKFSLDDAINKGSILILSDAGNIESNLNNRLQKIKNMANE</sequence>
<feature type="domain" description="Flagellar assembly protein FliH/Type III secretion system HrpE" evidence="9">
    <location>
        <begin position="146"/>
        <end position="268"/>
    </location>
</feature>
<comment type="function">
    <text evidence="1">Needed for flagellar regrowth and assembly.</text>
</comment>
<evidence type="ECO:0000256" key="3">
    <source>
        <dbReference type="ARBA" id="ARBA00016507"/>
    </source>
</evidence>